<dbReference type="SUPFAM" id="SSF47895">
    <property type="entry name" value="Transducin (alpha subunit), insertion domain"/>
    <property type="match status" value="1"/>
</dbReference>
<dbReference type="EMBL" id="JADGJH010004366">
    <property type="protein sequence ID" value="KAJ3086089.1"/>
    <property type="molecule type" value="Genomic_DNA"/>
</dbReference>
<gene>
    <name evidence="7" type="primary">GNA15_1</name>
    <name evidence="7" type="ORF">HK100_008812</name>
</gene>
<accession>A0AAD5X7L9</accession>
<keyword evidence="8" id="KW-1185">Reference proteome</keyword>
<keyword evidence="3" id="KW-0342">GTP-binding</keyword>
<dbReference type="GO" id="GO:0031683">
    <property type="term" value="F:G-protein beta/gamma-subunit complex binding"/>
    <property type="evidence" value="ECO:0007669"/>
    <property type="project" value="InterPro"/>
</dbReference>
<dbReference type="GO" id="GO:0003924">
    <property type="term" value="F:GTPase activity"/>
    <property type="evidence" value="ECO:0007669"/>
    <property type="project" value="InterPro"/>
</dbReference>
<evidence type="ECO:0000256" key="2">
    <source>
        <dbReference type="ARBA" id="ARBA00022741"/>
    </source>
</evidence>
<dbReference type="GO" id="GO:0005834">
    <property type="term" value="C:heterotrimeric G-protein complex"/>
    <property type="evidence" value="ECO:0007669"/>
    <property type="project" value="TreeGrafter"/>
</dbReference>
<feature type="compositionally biased region" description="Low complexity" evidence="6">
    <location>
        <begin position="162"/>
        <end position="175"/>
    </location>
</feature>
<dbReference type="PANTHER" id="PTHR10218">
    <property type="entry name" value="GTP-BINDING PROTEIN ALPHA SUBUNIT"/>
    <property type="match status" value="1"/>
</dbReference>
<dbReference type="PANTHER" id="PTHR10218:SF302">
    <property type="entry name" value="GUANINE NUCLEOTIDE-BINDING PROTEIN ALPHA-5 SUBUNIT"/>
    <property type="match status" value="1"/>
</dbReference>
<dbReference type="SUPFAM" id="SSF52540">
    <property type="entry name" value="P-loop containing nucleoside triphosphate hydrolases"/>
    <property type="match status" value="1"/>
</dbReference>
<proteinExistence type="predicted"/>
<keyword evidence="4" id="KW-0807">Transducer</keyword>
<evidence type="ECO:0000256" key="3">
    <source>
        <dbReference type="ARBA" id="ARBA00023134"/>
    </source>
</evidence>
<evidence type="ECO:0000256" key="5">
    <source>
        <dbReference type="PIRSR" id="PIRSR601019-2"/>
    </source>
</evidence>
<dbReference type="GO" id="GO:0005737">
    <property type="term" value="C:cytoplasm"/>
    <property type="evidence" value="ECO:0007669"/>
    <property type="project" value="TreeGrafter"/>
</dbReference>
<feature type="region of interest" description="Disordered" evidence="6">
    <location>
        <begin position="154"/>
        <end position="175"/>
    </location>
</feature>
<dbReference type="GO" id="GO:0007188">
    <property type="term" value="P:adenylate cyclase-modulating G protein-coupled receptor signaling pathway"/>
    <property type="evidence" value="ECO:0007669"/>
    <property type="project" value="TreeGrafter"/>
</dbReference>
<protein>
    <submittedName>
        <fullName evidence="7">Guanine nucleotide-binding protein subunit alpha-15</fullName>
    </submittedName>
</protein>
<evidence type="ECO:0000256" key="1">
    <source>
        <dbReference type="ARBA" id="ARBA00022723"/>
    </source>
</evidence>
<dbReference type="InterPro" id="IPR011025">
    <property type="entry name" value="GproteinA_insert"/>
</dbReference>
<name>A0AAD5X7L9_9FUNG</name>
<dbReference type="AlphaFoldDB" id="A0AAD5X7L9"/>
<reference evidence="7" key="1">
    <citation type="submission" date="2020-05" db="EMBL/GenBank/DDBJ databases">
        <title>Phylogenomic resolution of chytrid fungi.</title>
        <authorList>
            <person name="Stajich J.E."/>
            <person name="Amses K."/>
            <person name="Simmons R."/>
            <person name="Seto K."/>
            <person name="Myers J."/>
            <person name="Bonds A."/>
            <person name="Quandt C.A."/>
            <person name="Barry K."/>
            <person name="Liu P."/>
            <person name="Grigoriev I."/>
            <person name="Longcore J.E."/>
            <person name="James T.Y."/>
        </authorList>
    </citation>
    <scope>NUCLEOTIDE SEQUENCE</scope>
    <source>
        <strain evidence="7">JEL0513</strain>
    </source>
</reference>
<dbReference type="GO" id="GO:0001664">
    <property type="term" value="F:G protein-coupled receptor binding"/>
    <property type="evidence" value="ECO:0007669"/>
    <property type="project" value="TreeGrafter"/>
</dbReference>
<dbReference type="Proteomes" id="UP001211907">
    <property type="component" value="Unassembled WGS sequence"/>
</dbReference>
<keyword evidence="2" id="KW-0547">Nucleotide-binding</keyword>
<sequence>MGACSSSPFNDTYQEARDRSARNTVIEKSLRLEQDRAKPNKDTPNFADIKILILGTGDTGKTTVLKQLKLIYGAGFSESEIIEFRSIILTNLVTCAKSLVVAMNQLHIPYGFDPERIVSFQQTIVNSCSNQDVGATSITHENYCQTTKITTSDFDPLTTKENNNNSGNNNHPNNNGRDLVALAASALFEPENILPSIRDVVQCIKSAKTDFGFSKDARLAAALIDSIKVLWEDSGIQ</sequence>
<feature type="non-terminal residue" evidence="7">
    <location>
        <position position="237"/>
    </location>
</feature>
<comment type="caution">
    <text evidence="7">The sequence shown here is derived from an EMBL/GenBank/DDBJ whole genome shotgun (WGS) entry which is preliminary data.</text>
</comment>
<evidence type="ECO:0000313" key="7">
    <source>
        <dbReference type="EMBL" id="KAJ3086089.1"/>
    </source>
</evidence>
<keyword evidence="5" id="KW-0460">Magnesium</keyword>
<dbReference type="PROSITE" id="PS51882">
    <property type="entry name" value="G_ALPHA"/>
    <property type="match status" value="1"/>
</dbReference>
<evidence type="ECO:0000313" key="8">
    <source>
        <dbReference type="Proteomes" id="UP001211907"/>
    </source>
</evidence>
<organism evidence="7 8">
    <name type="scientific">Physocladia obscura</name>
    <dbReference type="NCBI Taxonomy" id="109957"/>
    <lineage>
        <taxon>Eukaryota</taxon>
        <taxon>Fungi</taxon>
        <taxon>Fungi incertae sedis</taxon>
        <taxon>Chytridiomycota</taxon>
        <taxon>Chytridiomycota incertae sedis</taxon>
        <taxon>Chytridiomycetes</taxon>
        <taxon>Chytridiales</taxon>
        <taxon>Chytriomycetaceae</taxon>
        <taxon>Physocladia</taxon>
    </lineage>
</organism>
<keyword evidence="1 5" id="KW-0479">Metal-binding</keyword>
<dbReference type="GO" id="GO:0046872">
    <property type="term" value="F:metal ion binding"/>
    <property type="evidence" value="ECO:0007669"/>
    <property type="project" value="UniProtKB-KW"/>
</dbReference>
<dbReference type="InterPro" id="IPR027417">
    <property type="entry name" value="P-loop_NTPase"/>
</dbReference>
<feature type="binding site" evidence="5">
    <location>
        <position position="62"/>
    </location>
    <ligand>
        <name>Mg(2+)</name>
        <dbReference type="ChEBI" id="CHEBI:18420"/>
    </ligand>
</feature>
<evidence type="ECO:0000256" key="6">
    <source>
        <dbReference type="SAM" id="MobiDB-lite"/>
    </source>
</evidence>
<dbReference type="Pfam" id="PF00503">
    <property type="entry name" value="G-alpha"/>
    <property type="match status" value="1"/>
</dbReference>
<dbReference type="GO" id="GO:0005525">
    <property type="term" value="F:GTP binding"/>
    <property type="evidence" value="ECO:0007669"/>
    <property type="project" value="UniProtKB-KW"/>
</dbReference>
<evidence type="ECO:0000256" key="4">
    <source>
        <dbReference type="ARBA" id="ARBA00023224"/>
    </source>
</evidence>
<dbReference type="SMART" id="SM00275">
    <property type="entry name" value="G_alpha"/>
    <property type="match status" value="1"/>
</dbReference>
<dbReference type="Gene3D" id="3.40.50.300">
    <property type="entry name" value="P-loop containing nucleotide triphosphate hydrolases"/>
    <property type="match status" value="1"/>
</dbReference>
<dbReference type="InterPro" id="IPR001019">
    <property type="entry name" value="Gprotein_alpha_su"/>
</dbReference>